<evidence type="ECO:0000256" key="2">
    <source>
        <dbReference type="SAM" id="MobiDB-lite"/>
    </source>
</evidence>
<dbReference type="Gene3D" id="1.10.220.150">
    <property type="entry name" value="Arf GTPase activating protein"/>
    <property type="match status" value="1"/>
</dbReference>
<feature type="compositionally biased region" description="Low complexity" evidence="2">
    <location>
        <begin position="154"/>
        <end position="174"/>
    </location>
</feature>
<dbReference type="RefSeq" id="XP_066828561.1">
    <property type="nucleotide sequence ID" value="XM_066971532.1"/>
</dbReference>
<keyword evidence="1" id="KW-0479">Metal-binding</keyword>
<dbReference type="PANTHER" id="PTHR45705:SF9">
    <property type="entry name" value="PROTEIN GTS1"/>
    <property type="match status" value="1"/>
</dbReference>
<evidence type="ECO:0000313" key="5">
    <source>
        <dbReference type="EMBL" id="CAK9437245.1"/>
    </source>
</evidence>
<feature type="compositionally biased region" description="Basic and acidic residues" evidence="2">
    <location>
        <begin position="132"/>
        <end position="151"/>
    </location>
</feature>
<protein>
    <recommendedName>
        <fullName evidence="7">Arf-GAP domain-containing protein</fullName>
    </recommendedName>
</protein>
<dbReference type="EMBL" id="OZ022406">
    <property type="protein sequence ID" value="CAK9437245.1"/>
    <property type="molecule type" value="Genomic_DNA"/>
</dbReference>
<dbReference type="Proteomes" id="UP001497383">
    <property type="component" value="Chromosome 2"/>
</dbReference>
<evidence type="ECO:0000259" key="3">
    <source>
        <dbReference type="PROSITE" id="PS50030"/>
    </source>
</evidence>
<keyword evidence="1" id="KW-0863">Zinc-finger</keyword>
<feature type="region of interest" description="Disordered" evidence="2">
    <location>
        <begin position="238"/>
        <end position="263"/>
    </location>
</feature>
<keyword evidence="6" id="KW-1185">Reference proteome</keyword>
<dbReference type="PANTHER" id="PTHR45705">
    <property type="entry name" value="FI20236P1"/>
    <property type="match status" value="1"/>
</dbReference>
<dbReference type="PROSITE" id="PS50115">
    <property type="entry name" value="ARFGAP"/>
    <property type="match status" value="1"/>
</dbReference>
<dbReference type="InterPro" id="IPR009060">
    <property type="entry name" value="UBA-like_sf"/>
</dbReference>
<dbReference type="SMART" id="SM00105">
    <property type="entry name" value="ArfGap"/>
    <property type="match status" value="1"/>
</dbReference>
<dbReference type="InterPro" id="IPR001164">
    <property type="entry name" value="ArfGAP_dom"/>
</dbReference>
<dbReference type="InterPro" id="IPR051718">
    <property type="entry name" value="ARF_GTPase-activating"/>
</dbReference>
<evidence type="ECO:0000259" key="4">
    <source>
        <dbReference type="PROSITE" id="PS50115"/>
    </source>
</evidence>
<dbReference type="InterPro" id="IPR015940">
    <property type="entry name" value="UBA"/>
</dbReference>
<feature type="domain" description="Arf-GAP" evidence="4">
    <location>
        <begin position="11"/>
        <end position="134"/>
    </location>
</feature>
<dbReference type="GeneID" id="92206819"/>
<evidence type="ECO:0000256" key="1">
    <source>
        <dbReference type="PROSITE-ProRule" id="PRU00288"/>
    </source>
</evidence>
<evidence type="ECO:0000313" key="6">
    <source>
        <dbReference type="Proteomes" id="UP001497383"/>
    </source>
</evidence>
<feature type="region of interest" description="Disordered" evidence="2">
    <location>
        <begin position="132"/>
        <end position="182"/>
    </location>
</feature>
<sequence length="433" mass="48182">MSKRHQKSIEKQLLDLVNSSGNNNKCGECGSTYPTWASYNLGIFLCGRCASVHKRILGPPNNDISKVKSLTLDNWTDEQVRRLSQIGNQKARRKWNSRKVPFPFDGNDDVSVVESYIRDKYILRKFRDDDSNTNDHFDNNGKSEYGDDRDGYLSSSGRRSTGNRSRSNSGFSSTAAGPVPRLTHRKLTTYEYTQYRVQVNKIRGFGYNDTDAILESLLLSSGNIDVALDILEQDAKINPRKEETAPSLPSRPRASTQASNSIPATANSAAASYDWLSDTPTPASVSNPAMSAMSAMPTGMPQIYQYTDPITGQISYVDSNGQEYLDPNNPQHQQQLMAMNNPQLMAQQTNKQNIMSLYSYPTGQPTGQPAGQPAAQQQQAQPNGLMQMQMQQQQPQFTGFGQPPQQQQFNGFAQQPQQSGFYGQPPQGYGRPY</sequence>
<dbReference type="CDD" id="cd08204">
    <property type="entry name" value="ArfGap"/>
    <property type="match status" value="1"/>
</dbReference>
<feature type="compositionally biased region" description="Polar residues" evidence="2">
    <location>
        <begin position="253"/>
        <end position="263"/>
    </location>
</feature>
<feature type="domain" description="UBA" evidence="3">
    <location>
        <begin position="191"/>
        <end position="234"/>
    </location>
</feature>
<evidence type="ECO:0008006" key="7">
    <source>
        <dbReference type="Google" id="ProtNLM"/>
    </source>
</evidence>
<reference evidence="5 6" key="1">
    <citation type="submission" date="2024-03" db="EMBL/GenBank/DDBJ databases">
        <authorList>
            <person name="Brejova B."/>
        </authorList>
    </citation>
    <scope>NUCLEOTIDE SEQUENCE [LARGE SCALE GENOMIC DNA]</scope>
    <source>
        <strain evidence="5 6">CBS 14171</strain>
    </source>
</reference>
<dbReference type="SUPFAM" id="SSF57863">
    <property type="entry name" value="ArfGap/RecO-like zinc finger"/>
    <property type="match status" value="1"/>
</dbReference>
<dbReference type="InterPro" id="IPR037278">
    <property type="entry name" value="ARFGAP/RecO"/>
</dbReference>
<dbReference type="Pfam" id="PF01412">
    <property type="entry name" value="ArfGap"/>
    <property type="match status" value="1"/>
</dbReference>
<dbReference type="SUPFAM" id="SSF46934">
    <property type="entry name" value="UBA-like"/>
    <property type="match status" value="1"/>
</dbReference>
<feature type="compositionally biased region" description="Low complexity" evidence="2">
    <location>
        <begin position="361"/>
        <end position="418"/>
    </location>
</feature>
<name>A0ABP0ZHP1_9ASCO</name>
<dbReference type="PRINTS" id="PR00405">
    <property type="entry name" value="REVINTRACTNG"/>
</dbReference>
<dbReference type="InterPro" id="IPR038508">
    <property type="entry name" value="ArfGAP_dom_sf"/>
</dbReference>
<organism evidence="5 6">
    <name type="scientific">Lodderomyces beijingensis</name>
    <dbReference type="NCBI Taxonomy" id="1775926"/>
    <lineage>
        <taxon>Eukaryota</taxon>
        <taxon>Fungi</taxon>
        <taxon>Dikarya</taxon>
        <taxon>Ascomycota</taxon>
        <taxon>Saccharomycotina</taxon>
        <taxon>Pichiomycetes</taxon>
        <taxon>Debaryomycetaceae</taxon>
        <taxon>Candida/Lodderomyces clade</taxon>
        <taxon>Lodderomyces</taxon>
    </lineage>
</organism>
<keyword evidence="1" id="KW-0862">Zinc</keyword>
<feature type="region of interest" description="Disordered" evidence="2">
    <location>
        <begin position="361"/>
        <end position="433"/>
    </location>
</feature>
<accession>A0ABP0ZHP1</accession>
<gene>
    <name evidence="5" type="ORF">LODBEIA_P16230</name>
</gene>
<proteinExistence type="predicted"/>
<dbReference type="PROSITE" id="PS50030">
    <property type="entry name" value="UBA"/>
    <property type="match status" value="1"/>
</dbReference>